<name>A0ABR8EZ88_NOSLI</name>
<evidence type="ECO:0000313" key="2">
    <source>
        <dbReference type="Proteomes" id="UP000604661"/>
    </source>
</evidence>
<dbReference type="EMBL" id="JACJTE010000016">
    <property type="protein sequence ID" value="MBD2562134.1"/>
    <property type="molecule type" value="Genomic_DNA"/>
</dbReference>
<dbReference type="Proteomes" id="UP000604661">
    <property type="component" value="Unassembled WGS sequence"/>
</dbReference>
<comment type="caution">
    <text evidence="1">The sequence shown here is derived from an EMBL/GenBank/DDBJ whole genome shotgun (WGS) entry which is preliminary data.</text>
</comment>
<keyword evidence="2" id="KW-1185">Reference proteome</keyword>
<accession>A0ABR8EZ88</accession>
<proteinExistence type="predicted"/>
<gene>
    <name evidence="1" type="ORF">H6G95_16220</name>
</gene>
<dbReference type="RefSeq" id="WP_190894492.1">
    <property type="nucleotide sequence ID" value="NZ_JACJTE010000016.1"/>
</dbReference>
<sequence>MSTFSFTVYRDINPLVCESDRYGREFVANLLTKISCSGKNTLCYDDRFEFTQETDRGVYGLRIRLNSGMEIEN</sequence>
<organism evidence="1 2">
    <name type="scientific">Nostoc linckia FACHB-391</name>
    <dbReference type="NCBI Taxonomy" id="2692906"/>
    <lineage>
        <taxon>Bacteria</taxon>
        <taxon>Bacillati</taxon>
        <taxon>Cyanobacteriota</taxon>
        <taxon>Cyanophyceae</taxon>
        <taxon>Nostocales</taxon>
        <taxon>Nostocaceae</taxon>
        <taxon>Nostoc</taxon>
    </lineage>
</organism>
<reference evidence="1 2" key="1">
    <citation type="journal article" date="2020" name="ISME J.">
        <title>Comparative genomics reveals insights into cyanobacterial evolution and habitat adaptation.</title>
        <authorList>
            <person name="Chen M.Y."/>
            <person name="Teng W.K."/>
            <person name="Zhao L."/>
            <person name="Hu C.X."/>
            <person name="Zhou Y.K."/>
            <person name="Han B.P."/>
            <person name="Song L.R."/>
            <person name="Shu W.S."/>
        </authorList>
    </citation>
    <scope>NUCLEOTIDE SEQUENCE [LARGE SCALE GENOMIC DNA]</scope>
    <source>
        <strain evidence="1 2">FACHB-391</strain>
    </source>
</reference>
<protein>
    <submittedName>
        <fullName evidence="1">Uncharacterized protein</fullName>
    </submittedName>
</protein>
<evidence type="ECO:0000313" key="1">
    <source>
        <dbReference type="EMBL" id="MBD2562134.1"/>
    </source>
</evidence>